<proteinExistence type="predicted"/>
<feature type="region of interest" description="Disordered" evidence="1">
    <location>
        <begin position="363"/>
        <end position="382"/>
    </location>
</feature>
<evidence type="ECO:0000256" key="1">
    <source>
        <dbReference type="SAM" id="MobiDB-lite"/>
    </source>
</evidence>
<reference evidence="2 3" key="1">
    <citation type="submission" date="2021-06" db="EMBL/GenBank/DDBJ databases">
        <title>Genome-based taxonomic framework of Microbacterium strains isolated from marine environment, the description of four new species and reclassification of four preexisting species.</title>
        <authorList>
            <person name="Lee S.D."/>
            <person name="Kim S.-M."/>
            <person name="Byeon Y.-S."/>
            <person name="Yang H.L."/>
            <person name="Kim I.S."/>
        </authorList>
    </citation>
    <scope>NUCLEOTIDE SEQUENCE [LARGE SCALE GENOMIC DNA]</scope>
    <source>
        <strain evidence="2 3">KACC 20514</strain>
    </source>
</reference>
<dbReference type="Proteomes" id="UP001183582">
    <property type="component" value="Unassembled WGS sequence"/>
</dbReference>
<sequence length="382" mass="42195">MGSPRVAVIVRYGLNATAWRARHERGEVADETPYAYHLAEPDLTLEWSVDRPEGRLAHSWRMFVRRVLGFDFVHVWRNRAIIARSDVVWTHTEREHLAVGALKALFPRRYRALTVAQSVWLWDMWAQMSAPRRALFARLLRAQDVEVVLSRVNRDTSSTALPGRRVVRVPFGTHFASQPDPGDDRPSGQTPARVLVIGNDRHRDWPLMARVARRLPDMDFDIISLSEEARGAHWPTNVAVRSIPQREILEHAYTEATVVALPLRPNLHASGCTVAIEAISAGLPVVATDTGGIDEYLEGSGAALVPVGDEDAFVSALASASRATARPDHSVASRRGLSGADYVARLALITHALLANEQIPPDVERFEPPASRAGSPVGQVSR</sequence>
<evidence type="ECO:0000313" key="3">
    <source>
        <dbReference type="Proteomes" id="UP001183582"/>
    </source>
</evidence>
<dbReference type="SUPFAM" id="SSF53756">
    <property type="entry name" value="UDP-Glycosyltransferase/glycogen phosphorylase"/>
    <property type="match status" value="1"/>
</dbReference>
<accession>A0AAJ2HDN6</accession>
<protein>
    <submittedName>
        <fullName evidence="2">Glycosyltransferase</fullName>
        <ecNumber evidence="2">2.4.-.-</ecNumber>
    </submittedName>
</protein>
<gene>
    <name evidence="2" type="ORF">KZC50_01085</name>
</gene>
<dbReference type="GeneID" id="301456777"/>
<dbReference type="GO" id="GO:0016757">
    <property type="term" value="F:glycosyltransferase activity"/>
    <property type="evidence" value="ECO:0007669"/>
    <property type="project" value="UniProtKB-KW"/>
</dbReference>
<dbReference type="RefSeq" id="WP_310890290.1">
    <property type="nucleotide sequence ID" value="NZ_BAAAGR010000001.1"/>
</dbReference>
<name>A0AAJ2HDN6_9MICO</name>
<dbReference type="Gene3D" id="3.40.50.2000">
    <property type="entry name" value="Glycogen Phosphorylase B"/>
    <property type="match status" value="1"/>
</dbReference>
<dbReference type="EMBL" id="JAHWXH010000001">
    <property type="protein sequence ID" value="MDS0244201.1"/>
    <property type="molecule type" value="Genomic_DNA"/>
</dbReference>
<keyword evidence="2" id="KW-0328">Glycosyltransferase</keyword>
<keyword evidence="2" id="KW-0808">Transferase</keyword>
<evidence type="ECO:0000313" key="2">
    <source>
        <dbReference type="EMBL" id="MDS0244201.1"/>
    </source>
</evidence>
<dbReference type="AlphaFoldDB" id="A0AAJ2HDN6"/>
<dbReference type="EC" id="2.4.-.-" evidence="2"/>
<comment type="caution">
    <text evidence="2">The sequence shown here is derived from an EMBL/GenBank/DDBJ whole genome shotgun (WGS) entry which is preliminary data.</text>
</comment>
<dbReference type="Pfam" id="PF13692">
    <property type="entry name" value="Glyco_trans_1_4"/>
    <property type="match status" value="1"/>
</dbReference>
<organism evidence="2 3">
    <name type="scientific">Microbacterium aurantiacum</name>
    <dbReference type="NCBI Taxonomy" id="162393"/>
    <lineage>
        <taxon>Bacteria</taxon>
        <taxon>Bacillati</taxon>
        <taxon>Actinomycetota</taxon>
        <taxon>Actinomycetes</taxon>
        <taxon>Micrococcales</taxon>
        <taxon>Microbacteriaceae</taxon>
        <taxon>Microbacterium</taxon>
    </lineage>
</organism>